<proteinExistence type="predicted"/>
<dbReference type="SUPFAM" id="SSF54928">
    <property type="entry name" value="RNA-binding domain, RBD"/>
    <property type="match status" value="1"/>
</dbReference>
<protein>
    <recommendedName>
        <fullName evidence="6">BAH domain-containing protein</fullName>
    </recommendedName>
</protein>
<evidence type="ECO:0008006" key="6">
    <source>
        <dbReference type="Google" id="ProtNLM"/>
    </source>
</evidence>
<dbReference type="CDD" id="cd00590">
    <property type="entry name" value="RRM_SF"/>
    <property type="match status" value="1"/>
</dbReference>
<dbReference type="Proteomes" id="UP001141806">
    <property type="component" value="Unassembled WGS sequence"/>
</dbReference>
<feature type="domain" description="BAH" evidence="3">
    <location>
        <begin position="68"/>
        <end position="194"/>
    </location>
</feature>
<dbReference type="InterPro" id="IPR001025">
    <property type="entry name" value="BAH_dom"/>
</dbReference>
<comment type="caution">
    <text evidence="4">The sequence shown here is derived from an EMBL/GenBank/DDBJ whole genome shotgun (WGS) entry which is preliminary data.</text>
</comment>
<dbReference type="PROSITE" id="PS51038">
    <property type="entry name" value="BAH"/>
    <property type="match status" value="1"/>
</dbReference>
<dbReference type="InterPro" id="IPR043151">
    <property type="entry name" value="BAH_sf"/>
</dbReference>
<dbReference type="PROSITE" id="PS50102">
    <property type="entry name" value="RRM"/>
    <property type="match status" value="1"/>
</dbReference>
<accession>A0A9Q0H6S6</accession>
<dbReference type="AlphaFoldDB" id="A0A9Q0H6S6"/>
<gene>
    <name evidence="4" type="ORF">NE237_025728</name>
</gene>
<dbReference type="FunFam" id="2.30.30.490:FF:000017">
    <property type="entry name" value="Bromo-adjacent homology (BAH) domain-containing protein"/>
    <property type="match status" value="1"/>
</dbReference>
<evidence type="ECO:0000259" key="3">
    <source>
        <dbReference type="PROSITE" id="PS51038"/>
    </source>
</evidence>
<evidence type="ECO:0000313" key="4">
    <source>
        <dbReference type="EMBL" id="KAJ4958617.1"/>
    </source>
</evidence>
<keyword evidence="5" id="KW-1185">Reference proteome</keyword>
<dbReference type="Pfam" id="PF01426">
    <property type="entry name" value="BAH"/>
    <property type="match status" value="1"/>
</dbReference>
<evidence type="ECO:0000259" key="2">
    <source>
        <dbReference type="PROSITE" id="PS50102"/>
    </source>
</evidence>
<dbReference type="PANTHER" id="PTHR47073">
    <property type="entry name" value="PROTEIN ANTI-SILENCING 1"/>
    <property type="match status" value="1"/>
</dbReference>
<organism evidence="4 5">
    <name type="scientific">Protea cynaroides</name>
    <dbReference type="NCBI Taxonomy" id="273540"/>
    <lineage>
        <taxon>Eukaryota</taxon>
        <taxon>Viridiplantae</taxon>
        <taxon>Streptophyta</taxon>
        <taxon>Embryophyta</taxon>
        <taxon>Tracheophyta</taxon>
        <taxon>Spermatophyta</taxon>
        <taxon>Magnoliopsida</taxon>
        <taxon>Proteales</taxon>
        <taxon>Proteaceae</taxon>
        <taxon>Protea</taxon>
    </lineage>
</organism>
<dbReference type="InterPro" id="IPR035979">
    <property type="entry name" value="RBD_domain_sf"/>
</dbReference>
<feature type="domain" description="RRM" evidence="2">
    <location>
        <begin position="389"/>
        <end position="465"/>
    </location>
</feature>
<sequence length="574" mass="64619">MDLAFLLEVCKDHSIGPLKLLAGDMEAIPHSEESDTEDIPEFKWGESRGDGGTDNEVLFYKSFTYDGVEYSLYDCVCLFGQDVPEEPHIGKLVKIWELQDHRKFIKVVWFFRRSEIVNFLGDEAPLKNEIFLASGNGIGLYNDNLLEALVGKCSVVCTSKDSRNPQPSEAEVRMADYVFYRTFDVQKRAISDRFEDKIAGTEVRHFFNAERHTIISDPKLGVNWHDNLRTESSSKLDLPEAVATTAKNAKPGVQTNTAVKGAESKRSIASALDESRISDEGKQKSVQDLLHLKASDSKLSKGMLLIGESARPSKKLESNVSPTLTKEESLTNILPNLRVGLEETAENPPGSSYKAKSEARKDLVGQNRSKWFKQLPWEDAMHRSNEQGTLVLLRNLDPCYTSAEVEDIVLHAFKESCTAKMIQRNTFSSPYCGEAYVIFKTKEAAEMAIAKLDSGCLMQPNGRPIVGCKQAPTELGRPSSFCGHLSINKIKSRLQRPEKRDAVSTAHFSQANTIEYDMALEWCLLQERSKEWWKVLHERHEKDCSCISSKSSYYMSMMTIPAYLQGSTRRRIGR</sequence>
<dbReference type="GO" id="GO:0003682">
    <property type="term" value="F:chromatin binding"/>
    <property type="evidence" value="ECO:0007669"/>
    <property type="project" value="InterPro"/>
</dbReference>
<dbReference type="GO" id="GO:0003723">
    <property type="term" value="F:RNA binding"/>
    <property type="evidence" value="ECO:0007669"/>
    <property type="project" value="UniProtKB-UniRule"/>
</dbReference>
<dbReference type="OrthoDB" id="1896853at2759"/>
<keyword evidence="1" id="KW-0694">RNA-binding</keyword>
<dbReference type="SMART" id="SM00439">
    <property type="entry name" value="BAH"/>
    <property type="match status" value="1"/>
</dbReference>
<evidence type="ECO:0000313" key="5">
    <source>
        <dbReference type="Proteomes" id="UP001141806"/>
    </source>
</evidence>
<dbReference type="PANTHER" id="PTHR47073:SF7">
    <property type="entry name" value="BAH DOMAIN-CONTAINING PROTEIN"/>
    <property type="match status" value="1"/>
</dbReference>
<dbReference type="EMBL" id="JAMYWD010000010">
    <property type="protein sequence ID" value="KAJ4958617.1"/>
    <property type="molecule type" value="Genomic_DNA"/>
</dbReference>
<name>A0A9Q0H6S6_9MAGN</name>
<dbReference type="InterPro" id="IPR000504">
    <property type="entry name" value="RRM_dom"/>
</dbReference>
<dbReference type="Gene3D" id="2.30.30.490">
    <property type="match status" value="1"/>
</dbReference>
<reference evidence="4" key="1">
    <citation type="journal article" date="2023" name="Plant J.">
        <title>The genome of the king protea, Protea cynaroides.</title>
        <authorList>
            <person name="Chang J."/>
            <person name="Duong T.A."/>
            <person name="Schoeman C."/>
            <person name="Ma X."/>
            <person name="Roodt D."/>
            <person name="Barker N."/>
            <person name="Li Z."/>
            <person name="Van de Peer Y."/>
            <person name="Mizrachi E."/>
        </authorList>
    </citation>
    <scope>NUCLEOTIDE SEQUENCE</scope>
    <source>
        <tissue evidence="4">Young leaves</tissue>
    </source>
</reference>
<evidence type="ECO:0000256" key="1">
    <source>
        <dbReference type="PROSITE-ProRule" id="PRU00176"/>
    </source>
</evidence>